<comment type="caution">
    <text evidence="1">The sequence shown here is derived from an EMBL/GenBank/DDBJ whole genome shotgun (WGS) entry which is preliminary data.</text>
</comment>
<dbReference type="AlphaFoldDB" id="A0A4C1W962"/>
<keyword evidence="2" id="KW-1185">Reference proteome</keyword>
<dbReference type="EMBL" id="BGZK01000504">
    <property type="protein sequence ID" value="GBP47573.1"/>
    <property type="molecule type" value="Genomic_DNA"/>
</dbReference>
<evidence type="ECO:0000313" key="2">
    <source>
        <dbReference type="Proteomes" id="UP000299102"/>
    </source>
</evidence>
<sequence>MIGLGWLIGDCRVEECIVMEFHYVKETLRYVFYEFGYGKKFKSPPPWRLVAGFSVGDDVDPLVLVSAAWDMSISIYLAGGLRAVALSNSASLSNPTTVLSKLIVFSLDNELARFLFPLVGGYDFLEFWLEAGVMSQLEARWRLVYHRAYTHREQRPWPFRGRVTAENTRDMFEDGRNARTSGGAWPTIQAGTTYTLNI</sequence>
<gene>
    <name evidence="1" type="ORF">EVAR_40129_1</name>
</gene>
<dbReference type="Proteomes" id="UP000299102">
    <property type="component" value="Unassembled WGS sequence"/>
</dbReference>
<organism evidence="1 2">
    <name type="scientific">Eumeta variegata</name>
    <name type="common">Bagworm moth</name>
    <name type="synonym">Eumeta japonica</name>
    <dbReference type="NCBI Taxonomy" id="151549"/>
    <lineage>
        <taxon>Eukaryota</taxon>
        <taxon>Metazoa</taxon>
        <taxon>Ecdysozoa</taxon>
        <taxon>Arthropoda</taxon>
        <taxon>Hexapoda</taxon>
        <taxon>Insecta</taxon>
        <taxon>Pterygota</taxon>
        <taxon>Neoptera</taxon>
        <taxon>Endopterygota</taxon>
        <taxon>Lepidoptera</taxon>
        <taxon>Glossata</taxon>
        <taxon>Ditrysia</taxon>
        <taxon>Tineoidea</taxon>
        <taxon>Psychidae</taxon>
        <taxon>Oiketicinae</taxon>
        <taxon>Eumeta</taxon>
    </lineage>
</organism>
<proteinExistence type="predicted"/>
<reference evidence="1 2" key="1">
    <citation type="journal article" date="2019" name="Commun. Biol.">
        <title>The bagworm genome reveals a unique fibroin gene that provides high tensile strength.</title>
        <authorList>
            <person name="Kono N."/>
            <person name="Nakamura H."/>
            <person name="Ohtoshi R."/>
            <person name="Tomita M."/>
            <person name="Numata K."/>
            <person name="Arakawa K."/>
        </authorList>
    </citation>
    <scope>NUCLEOTIDE SEQUENCE [LARGE SCALE GENOMIC DNA]</scope>
</reference>
<protein>
    <submittedName>
        <fullName evidence="1">Uncharacterized protein</fullName>
    </submittedName>
</protein>
<evidence type="ECO:0000313" key="1">
    <source>
        <dbReference type="EMBL" id="GBP47573.1"/>
    </source>
</evidence>
<accession>A0A4C1W962</accession>
<name>A0A4C1W962_EUMVA</name>